<comment type="caution">
    <text evidence="2">The sequence shown here is derived from an EMBL/GenBank/DDBJ whole genome shotgun (WGS) entry which is preliminary data.</text>
</comment>
<accession>A0ABN3AHE9</accession>
<protein>
    <recommendedName>
        <fullName evidence="4">Sel1 repeat family protein</fullName>
    </recommendedName>
</protein>
<dbReference type="Gene3D" id="1.25.40.10">
    <property type="entry name" value="Tetratricopeptide repeat domain"/>
    <property type="match status" value="1"/>
</dbReference>
<proteinExistence type="predicted"/>
<dbReference type="RefSeq" id="WP_344282943.1">
    <property type="nucleotide sequence ID" value="NZ_BAAAMR010000151.1"/>
</dbReference>
<evidence type="ECO:0000313" key="2">
    <source>
        <dbReference type="EMBL" id="GAA2168031.1"/>
    </source>
</evidence>
<name>A0ABN3AHE9_9ACTN</name>
<dbReference type="InterPro" id="IPR011990">
    <property type="entry name" value="TPR-like_helical_dom_sf"/>
</dbReference>
<dbReference type="Proteomes" id="UP001501020">
    <property type="component" value="Unassembled WGS sequence"/>
</dbReference>
<dbReference type="EMBL" id="BAAAMR010000151">
    <property type="protein sequence ID" value="GAA2168031.1"/>
    <property type="molecule type" value="Genomic_DNA"/>
</dbReference>
<evidence type="ECO:0000313" key="3">
    <source>
        <dbReference type="Proteomes" id="UP001501020"/>
    </source>
</evidence>
<organism evidence="2 3">
    <name type="scientific">Actinomadura napierensis</name>
    <dbReference type="NCBI Taxonomy" id="267854"/>
    <lineage>
        <taxon>Bacteria</taxon>
        <taxon>Bacillati</taxon>
        <taxon>Actinomycetota</taxon>
        <taxon>Actinomycetes</taxon>
        <taxon>Streptosporangiales</taxon>
        <taxon>Thermomonosporaceae</taxon>
        <taxon>Actinomadura</taxon>
    </lineage>
</organism>
<gene>
    <name evidence="2" type="ORF">GCM10009727_89110</name>
</gene>
<sequence>MTIDPPRESPELDEFIGELTCFKHACGSPSNRELAKLSSTVLDAHQARMKVLRPLTSPVLSEVLARKRQNPPPWGWVATYVLTCLHYLEMSGTRLHFAGPTDLQAWHERYTVMRTRFEPTAAGSAFPSAALGPAFAGEAGLADEHDLAGHDLPDVLDSAVTDRAVAGREEAEPLDGPVSTLPPPPPGPPVQGPPSIPEPSTLEAAGQMSEAVDEWLPVISRQQSMAHRRYYALLGPHAVDLLSAAERGDREAASLLGILLLCHDLPHEAKAWLASAAGAGDDAAQILINAAPSQRRQMAAELAYEFTLPGYDQDRADGAHPSGAEIYYRAAAAAGHMGATIRMGLIYEARGETTAALHTYAQAAAHAHPGALDHFARLNLQLAREQAQHRTDGPPPSS</sequence>
<feature type="compositionally biased region" description="Pro residues" evidence="1">
    <location>
        <begin position="180"/>
        <end position="197"/>
    </location>
</feature>
<reference evidence="2 3" key="1">
    <citation type="journal article" date="2019" name="Int. J. Syst. Evol. Microbiol.">
        <title>The Global Catalogue of Microorganisms (GCM) 10K type strain sequencing project: providing services to taxonomists for standard genome sequencing and annotation.</title>
        <authorList>
            <consortium name="The Broad Institute Genomics Platform"/>
            <consortium name="The Broad Institute Genome Sequencing Center for Infectious Disease"/>
            <person name="Wu L."/>
            <person name="Ma J."/>
        </authorList>
    </citation>
    <scope>NUCLEOTIDE SEQUENCE [LARGE SCALE GENOMIC DNA]</scope>
    <source>
        <strain evidence="2 3">JCM 13850</strain>
    </source>
</reference>
<feature type="region of interest" description="Disordered" evidence="1">
    <location>
        <begin position="169"/>
        <end position="207"/>
    </location>
</feature>
<evidence type="ECO:0000256" key="1">
    <source>
        <dbReference type="SAM" id="MobiDB-lite"/>
    </source>
</evidence>
<keyword evidence="3" id="KW-1185">Reference proteome</keyword>
<evidence type="ECO:0008006" key="4">
    <source>
        <dbReference type="Google" id="ProtNLM"/>
    </source>
</evidence>